<gene>
    <name evidence="2" type="ORF">AKL17_1344</name>
</gene>
<dbReference type="OrthoDB" id="981203at2"/>
<dbReference type="GO" id="GO:0020037">
    <property type="term" value="F:heme binding"/>
    <property type="evidence" value="ECO:0007669"/>
    <property type="project" value="InterPro"/>
</dbReference>
<evidence type="ECO:0000259" key="1">
    <source>
        <dbReference type="Pfam" id="PF07700"/>
    </source>
</evidence>
<dbReference type="STRING" id="1335048.AKL17_1344"/>
<dbReference type="InterPro" id="IPR024096">
    <property type="entry name" value="NO_sig/Golgi_transp_ligand-bd"/>
</dbReference>
<dbReference type="InterPro" id="IPR038158">
    <property type="entry name" value="H-NOX_domain_sf"/>
</dbReference>
<reference evidence="2 3" key="1">
    <citation type="submission" date="2015-09" db="EMBL/GenBank/DDBJ databases">
        <title>Complete genome sequence of Defluviimonas alba cai42t isolated from an oilfield in Xinjiang.</title>
        <authorList>
            <person name="Geng S."/>
            <person name="Pan X."/>
            <person name="Wu X."/>
        </authorList>
    </citation>
    <scope>NUCLEOTIDE SEQUENCE [LARGE SCALE GENOMIC DNA]</scope>
    <source>
        <strain evidence="3">cai42</strain>
    </source>
</reference>
<keyword evidence="3" id="KW-1185">Reference proteome</keyword>
<organism evidence="2 3">
    <name type="scientific">Frigidibacter mobilis</name>
    <dbReference type="NCBI Taxonomy" id="1335048"/>
    <lineage>
        <taxon>Bacteria</taxon>
        <taxon>Pseudomonadati</taxon>
        <taxon>Pseudomonadota</taxon>
        <taxon>Alphaproteobacteria</taxon>
        <taxon>Rhodobacterales</taxon>
        <taxon>Paracoccaceae</taxon>
        <taxon>Frigidibacter</taxon>
    </lineage>
</organism>
<dbReference type="Gene3D" id="3.90.1520.10">
    <property type="entry name" value="H-NOX domain"/>
    <property type="match status" value="1"/>
</dbReference>
<dbReference type="PATRIC" id="fig|1335048.3.peg.1397"/>
<dbReference type="KEGG" id="daa:AKL17_1344"/>
<dbReference type="Proteomes" id="UP000076128">
    <property type="component" value="Chromosome"/>
</dbReference>
<accession>A0A161HBV7</accession>
<feature type="domain" description="Heme NO-binding" evidence="1">
    <location>
        <begin position="2"/>
        <end position="133"/>
    </location>
</feature>
<dbReference type="AlphaFoldDB" id="A0A161HBV7"/>
<proteinExistence type="predicted"/>
<dbReference type="Pfam" id="PF07700">
    <property type="entry name" value="HNOB"/>
    <property type="match status" value="1"/>
</dbReference>
<dbReference type="RefSeq" id="WP_066811723.1">
    <property type="nucleotide sequence ID" value="NZ_CP012661.1"/>
</dbReference>
<protein>
    <submittedName>
        <fullName evidence="2">Heme NO binding domain-containing protein</fullName>
    </submittedName>
</protein>
<evidence type="ECO:0000313" key="2">
    <source>
        <dbReference type="EMBL" id="AMY68599.1"/>
    </source>
</evidence>
<dbReference type="SUPFAM" id="SSF111126">
    <property type="entry name" value="Ligand-binding domain in the NO signalling and Golgi transport"/>
    <property type="match status" value="1"/>
</dbReference>
<name>A0A161HBV7_9RHOB</name>
<evidence type="ECO:0000313" key="3">
    <source>
        <dbReference type="Proteomes" id="UP000076128"/>
    </source>
</evidence>
<dbReference type="InterPro" id="IPR011644">
    <property type="entry name" value="Heme_NO-bd"/>
</dbReference>
<sequence>MHGLVNRSLQCFLRDTYGNDLWGAVARRAGIGPDGFEAMQVYDDALTEAVLGGAAQRLSKPPEALLEDLGAYLVSLEPLRRLLRFGGVGYADFLHSLDDLQGRAQLALPDLGLPALRLVAAPGGQFALHLGSGERETCATARLAPPVLAGMLRAMADDYGALVLIELPEAPGAHGVGTIHIELLEARYATGRRFHLGWPVPEAAP</sequence>
<dbReference type="EMBL" id="CP012661">
    <property type="protein sequence ID" value="AMY68599.1"/>
    <property type="molecule type" value="Genomic_DNA"/>
</dbReference>